<dbReference type="Proteomes" id="UP001234989">
    <property type="component" value="Chromosome 9"/>
</dbReference>
<keyword evidence="2" id="KW-1185">Reference proteome</keyword>
<sequence>MKRNKRGEIREEGEILGLKGGRRSLVGGSGSTSATLKRLHALKRREITFGST</sequence>
<accession>A0AAF0ULP7</accession>
<protein>
    <submittedName>
        <fullName evidence="1">Uncharacterized protein</fullName>
    </submittedName>
</protein>
<organism evidence="1 2">
    <name type="scientific">Solanum verrucosum</name>
    <dbReference type="NCBI Taxonomy" id="315347"/>
    <lineage>
        <taxon>Eukaryota</taxon>
        <taxon>Viridiplantae</taxon>
        <taxon>Streptophyta</taxon>
        <taxon>Embryophyta</taxon>
        <taxon>Tracheophyta</taxon>
        <taxon>Spermatophyta</taxon>
        <taxon>Magnoliopsida</taxon>
        <taxon>eudicotyledons</taxon>
        <taxon>Gunneridae</taxon>
        <taxon>Pentapetalae</taxon>
        <taxon>asterids</taxon>
        <taxon>lamiids</taxon>
        <taxon>Solanales</taxon>
        <taxon>Solanaceae</taxon>
        <taxon>Solanoideae</taxon>
        <taxon>Solaneae</taxon>
        <taxon>Solanum</taxon>
    </lineage>
</organism>
<dbReference type="AlphaFoldDB" id="A0AAF0ULP7"/>
<evidence type="ECO:0000313" key="2">
    <source>
        <dbReference type="Proteomes" id="UP001234989"/>
    </source>
</evidence>
<gene>
    <name evidence="1" type="ORF">MTR67_041977</name>
</gene>
<proteinExistence type="predicted"/>
<name>A0AAF0ULP7_SOLVR</name>
<dbReference type="EMBL" id="CP133620">
    <property type="protein sequence ID" value="WMV48592.1"/>
    <property type="molecule type" value="Genomic_DNA"/>
</dbReference>
<reference evidence="1" key="1">
    <citation type="submission" date="2023-08" db="EMBL/GenBank/DDBJ databases">
        <title>A de novo genome assembly of Solanum verrucosum Schlechtendal, a Mexican diploid species geographically isolated from the other diploid A-genome species in potato relatives.</title>
        <authorList>
            <person name="Hosaka K."/>
        </authorList>
    </citation>
    <scope>NUCLEOTIDE SEQUENCE</scope>
    <source>
        <tissue evidence="1">Young leaves</tissue>
    </source>
</reference>
<evidence type="ECO:0000313" key="1">
    <source>
        <dbReference type="EMBL" id="WMV48592.1"/>
    </source>
</evidence>